<dbReference type="InterPro" id="IPR052343">
    <property type="entry name" value="Retrotransposon-Effector_Assoc"/>
</dbReference>
<dbReference type="EMBL" id="BQNB010012361">
    <property type="protein sequence ID" value="GJT02597.1"/>
    <property type="molecule type" value="Genomic_DNA"/>
</dbReference>
<keyword evidence="2" id="KW-1185">Reference proteome</keyword>
<reference evidence="1" key="2">
    <citation type="submission" date="2022-01" db="EMBL/GenBank/DDBJ databases">
        <authorList>
            <person name="Yamashiro T."/>
            <person name="Shiraishi A."/>
            <person name="Satake H."/>
            <person name="Nakayama K."/>
        </authorList>
    </citation>
    <scope>NUCLEOTIDE SEQUENCE</scope>
</reference>
<evidence type="ECO:0008006" key="3">
    <source>
        <dbReference type="Google" id="ProtNLM"/>
    </source>
</evidence>
<name>A0ABQ5ALH9_9ASTR</name>
<proteinExistence type="predicted"/>
<dbReference type="PANTHER" id="PTHR46890:SF50">
    <property type="entry name" value="RNA-DIRECTED DNA POLYMERASE, EUKARYOTA, REVERSE TRANSCRIPTASE ZINC-BINDING DOMAIN PROTEIN-RELATED"/>
    <property type="match status" value="1"/>
</dbReference>
<comment type="caution">
    <text evidence="1">The sequence shown here is derived from an EMBL/GenBank/DDBJ whole genome shotgun (WGS) entry which is preliminary data.</text>
</comment>
<gene>
    <name evidence="1" type="ORF">Tco_0823766</name>
</gene>
<accession>A0ABQ5ALH9</accession>
<dbReference type="PANTHER" id="PTHR46890">
    <property type="entry name" value="NON-LTR RETROLELEMENT REVERSE TRANSCRIPTASE-LIKE PROTEIN-RELATED"/>
    <property type="match status" value="1"/>
</dbReference>
<evidence type="ECO:0000313" key="2">
    <source>
        <dbReference type="Proteomes" id="UP001151760"/>
    </source>
</evidence>
<protein>
    <recommendedName>
        <fullName evidence="3">Reverse transcriptase domain-containing protein</fullName>
    </recommendedName>
</protein>
<dbReference type="Pfam" id="PF14223">
    <property type="entry name" value="Retrotran_gag_2"/>
    <property type="match status" value="1"/>
</dbReference>
<evidence type="ECO:0000313" key="1">
    <source>
        <dbReference type="EMBL" id="GJT02597.1"/>
    </source>
</evidence>
<dbReference type="Proteomes" id="UP001151760">
    <property type="component" value="Unassembled WGS sequence"/>
</dbReference>
<reference evidence="1" key="1">
    <citation type="journal article" date="2022" name="Int. J. Mol. Sci.">
        <title>Draft Genome of Tanacetum Coccineum: Genomic Comparison of Closely Related Tanacetum-Family Plants.</title>
        <authorList>
            <person name="Yamashiro T."/>
            <person name="Shiraishi A."/>
            <person name="Nakayama K."/>
            <person name="Satake H."/>
        </authorList>
    </citation>
    <scope>NUCLEOTIDE SEQUENCE</scope>
</reference>
<organism evidence="1 2">
    <name type="scientific">Tanacetum coccineum</name>
    <dbReference type="NCBI Taxonomy" id="301880"/>
    <lineage>
        <taxon>Eukaryota</taxon>
        <taxon>Viridiplantae</taxon>
        <taxon>Streptophyta</taxon>
        <taxon>Embryophyta</taxon>
        <taxon>Tracheophyta</taxon>
        <taxon>Spermatophyta</taxon>
        <taxon>Magnoliopsida</taxon>
        <taxon>eudicotyledons</taxon>
        <taxon>Gunneridae</taxon>
        <taxon>Pentapetalae</taxon>
        <taxon>asterids</taxon>
        <taxon>campanulids</taxon>
        <taxon>Asterales</taxon>
        <taxon>Asteraceae</taxon>
        <taxon>Asteroideae</taxon>
        <taxon>Anthemideae</taxon>
        <taxon>Anthemidinae</taxon>
        <taxon>Tanacetum</taxon>
    </lineage>
</organism>
<sequence length="737" mass="86062">MKKKQYRRRAQIALEEKNQKSNGFGMTRYATMKYRKRLPEWDNGGACSWFSVLNQASDDFVRDGRIVWVEVEGIPFKLWSEPTFKRIATKWGQLMDVVDDDELSFHSKRLCILTKVCENILESFKIVFRSKVYWLRANEDMWYSRLDLRGRQKEEVFVAASHEGLPTTMNKVTVMIKRVWKVLETVFNVPEGQKDIQSDDPFGIYQLLNKDKNNRAHKVNEEVFLDEAIDKGNGSEELVQKRLIILNKIQQISNTQMSEVAQKAKIKWVVEGDENTKFFHGMLNKKRSQSNIRGIMANGSDNNPEMLKTNSLIIFRCRFDNLWRIRARINICFPNVLSNDQRDDLDRMVTKEEVKRAVWDCGIDKSPGPDGFSFSFFCHFWTTIKTNVFEAVVCFFTQRDMPNGCNSNFIALIPKIIDANMVKDFRPISLIGCLYKIIAKILTNRLVSVIEDLVNEEWSSHPSFGMITGMKEAIKELYPSVLYALDTYKNATVTNLVPCVKKLSDVFLRVDGCCRLRRNVSSYREWLAWVGVSFGIYDKIERKRDNRPPMLEKSMYNSWQSRMKLYIRGKEHGKDLIDSVLNGPFQYGTIVVDDITRPRTYEELTDKEKIREECDIRATNIVLQGLPPDVYNLVNHHTVAKEIWDRVKLLMEGTKMSLQEHECKLYNEFNRFTSVKGETINEYYLRFAQLIIDMNTIGMSMQKLQVNTKFVNNLQPEWSKFVTDVKLARDMHESNFD</sequence>